<name>A0A2S7U0H9_9BACT</name>
<dbReference type="PANTHER" id="PTHR40266:SF2">
    <property type="entry name" value="TOXIN HIGB-1"/>
    <property type="match status" value="1"/>
</dbReference>
<dbReference type="Proteomes" id="UP000239907">
    <property type="component" value="Unassembled WGS sequence"/>
</dbReference>
<proteinExistence type="predicted"/>
<dbReference type="OrthoDB" id="9801102at2"/>
<evidence type="ECO:0000313" key="1">
    <source>
        <dbReference type="EMBL" id="PQJ28509.1"/>
    </source>
</evidence>
<dbReference type="RefSeq" id="WP_105043013.1">
    <property type="nucleotide sequence ID" value="NZ_MQWA01000001.1"/>
</dbReference>
<dbReference type="AlphaFoldDB" id="A0A2S7U0H9"/>
<dbReference type="EMBL" id="MQWA01000001">
    <property type="protein sequence ID" value="PQJ28509.1"/>
    <property type="molecule type" value="Genomic_DNA"/>
</dbReference>
<sequence length="93" mass="10727">MAVGLVRHPIFTCNPKSPNKKSPATDLESSYFRRCCHLEAAFSLEDLRIPPSNHLEALSHNRAGQYSIRINKQWRVCFNWNEGAQNVEITDYH</sequence>
<dbReference type="InterPro" id="IPR007711">
    <property type="entry name" value="HigB-1"/>
</dbReference>
<reference evidence="1 2" key="1">
    <citation type="submission" date="2016-12" db="EMBL/GenBank/DDBJ databases">
        <title>Study of bacterial adaptation to deep sea.</title>
        <authorList>
            <person name="Song J."/>
            <person name="Yoshizawa S."/>
            <person name="Kogure K."/>
        </authorList>
    </citation>
    <scope>NUCLEOTIDE SEQUENCE [LARGE SCALE GENOMIC DNA]</scope>
    <source>
        <strain evidence="1 2">SAORIC-165</strain>
    </source>
</reference>
<comment type="caution">
    <text evidence="1">The sequence shown here is derived from an EMBL/GenBank/DDBJ whole genome shotgun (WGS) entry which is preliminary data.</text>
</comment>
<dbReference type="Gene3D" id="3.30.2310.20">
    <property type="entry name" value="RelE-like"/>
    <property type="match status" value="1"/>
</dbReference>
<keyword evidence="2" id="KW-1185">Reference proteome</keyword>
<accession>A0A2S7U0H9</accession>
<dbReference type="Pfam" id="PF05015">
    <property type="entry name" value="HigB-like_toxin"/>
    <property type="match status" value="1"/>
</dbReference>
<protein>
    <recommendedName>
        <fullName evidence="3">Plasmid maintenance system killer protein</fullName>
    </recommendedName>
</protein>
<evidence type="ECO:0008006" key="3">
    <source>
        <dbReference type="Google" id="ProtNLM"/>
    </source>
</evidence>
<evidence type="ECO:0000313" key="2">
    <source>
        <dbReference type="Proteomes" id="UP000239907"/>
    </source>
</evidence>
<dbReference type="InterPro" id="IPR035093">
    <property type="entry name" value="RelE/ParE_toxin_dom_sf"/>
</dbReference>
<gene>
    <name evidence="1" type="ORF">BSZ32_08300</name>
</gene>
<dbReference type="PANTHER" id="PTHR40266">
    <property type="entry name" value="TOXIN HIGB-1"/>
    <property type="match status" value="1"/>
</dbReference>
<organism evidence="1 2">
    <name type="scientific">Rubritalea profundi</name>
    <dbReference type="NCBI Taxonomy" id="1658618"/>
    <lineage>
        <taxon>Bacteria</taxon>
        <taxon>Pseudomonadati</taxon>
        <taxon>Verrucomicrobiota</taxon>
        <taxon>Verrucomicrobiia</taxon>
        <taxon>Verrucomicrobiales</taxon>
        <taxon>Rubritaleaceae</taxon>
        <taxon>Rubritalea</taxon>
    </lineage>
</organism>
<dbReference type="SUPFAM" id="SSF143011">
    <property type="entry name" value="RelE-like"/>
    <property type="match status" value="1"/>
</dbReference>